<reference evidence="2 3" key="1">
    <citation type="journal article" date="2009" name="Nature">
        <title>The Sorghum bicolor genome and the diversification of grasses.</title>
        <authorList>
            <person name="Paterson A.H."/>
            <person name="Bowers J.E."/>
            <person name="Bruggmann R."/>
            <person name="Dubchak I."/>
            <person name="Grimwood J."/>
            <person name="Gundlach H."/>
            <person name="Haberer G."/>
            <person name="Hellsten U."/>
            <person name="Mitros T."/>
            <person name="Poliakov A."/>
            <person name="Schmutz J."/>
            <person name="Spannagl M."/>
            <person name="Tang H."/>
            <person name="Wang X."/>
            <person name="Wicker T."/>
            <person name="Bharti A.K."/>
            <person name="Chapman J."/>
            <person name="Feltus F.A."/>
            <person name="Gowik U."/>
            <person name="Grigoriev I.V."/>
            <person name="Lyons E."/>
            <person name="Maher C.A."/>
            <person name="Martis M."/>
            <person name="Narechania A."/>
            <person name="Otillar R.P."/>
            <person name="Penning B.W."/>
            <person name="Salamov A.A."/>
            <person name="Wang Y."/>
            <person name="Zhang L."/>
            <person name="Carpita N.C."/>
            <person name="Freeling M."/>
            <person name="Gingle A.R."/>
            <person name="Hash C.T."/>
            <person name="Keller B."/>
            <person name="Klein P."/>
            <person name="Kresovich S."/>
            <person name="McCann M.C."/>
            <person name="Ming R."/>
            <person name="Peterson D.G."/>
            <person name="Mehboob-ur-Rahman"/>
            <person name="Ware D."/>
            <person name="Westhoff P."/>
            <person name="Mayer K.F."/>
            <person name="Messing J."/>
            <person name="Rokhsar D.S."/>
        </authorList>
    </citation>
    <scope>NUCLEOTIDE SEQUENCE [LARGE SCALE GENOMIC DNA]</scope>
    <source>
        <strain evidence="3">cv. BTx623</strain>
    </source>
</reference>
<evidence type="ECO:0000313" key="2">
    <source>
        <dbReference type="EMBL" id="OQU76669.1"/>
    </source>
</evidence>
<dbReference type="EMBL" id="CM000769">
    <property type="protein sequence ID" value="OQU76669.1"/>
    <property type="molecule type" value="Genomic_DNA"/>
</dbReference>
<reference evidence="3" key="2">
    <citation type="journal article" date="2018" name="Plant J.">
        <title>The Sorghum bicolor reference genome: improved assembly, gene annotations, a transcriptome atlas, and signatures of genome organization.</title>
        <authorList>
            <person name="McCormick R.F."/>
            <person name="Truong S.K."/>
            <person name="Sreedasyam A."/>
            <person name="Jenkins J."/>
            <person name="Shu S."/>
            <person name="Sims D."/>
            <person name="Kennedy M."/>
            <person name="Amirebrahimi M."/>
            <person name="Weers B.D."/>
            <person name="McKinley B."/>
            <person name="Mattison A."/>
            <person name="Morishige D.T."/>
            <person name="Grimwood J."/>
            <person name="Schmutz J."/>
            <person name="Mullet J.E."/>
        </authorList>
    </citation>
    <scope>NUCLEOTIDE SEQUENCE [LARGE SCALE GENOMIC DNA]</scope>
    <source>
        <strain evidence="3">cv. BTx623</strain>
    </source>
</reference>
<dbReference type="Gramene" id="OQU76669">
    <property type="protein sequence ID" value="OQU76669"/>
    <property type="gene ID" value="SORBI_3010G183032"/>
</dbReference>
<dbReference type="AlphaFoldDB" id="A0A1W0VTQ6"/>
<sequence length="117" mass="13006">MGLGWLLMLWALPLLNHQKALLLCPATSIDASHGRTEWQQRQYPSGFCCSALHCTCRVHSVSTAGMWLATLAVCEEPALQHLSKEGFRRLNLTIGAYGFTDESSSPPSYAQQAYIYM</sequence>
<feature type="signal peptide" evidence="1">
    <location>
        <begin position="1"/>
        <end position="20"/>
    </location>
</feature>
<organism evidence="2 3">
    <name type="scientific">Sorghum bicolor</name>
    <name type="common">Sorghum</name>
    <name type="synonym">Sorghum vulgare</name>
    <dbReference type="NCBI Taxonomy" id="4558"/>
    <lineage>
        <taxon>Eukaryota</taxon>
        <taxon>Viridiplantae</taxon>
        <taxon>Streptophyta</taxon>
        <taxon>Embryophyta</taxon>
        <taxon>Tracheophyta</taxon>
        <taxon>Spermatophyta</taxon>
        <taxon>Magnoliopsida</taxon>
        <taxon>Liliopsida</taxon>
        <taxon>Poales</taxon>
        <taxon>Poaceae</taxon>
        <taxon>PACMAD clade</taxon>
        <taxon>Panicoideae</taxon>
        <taxon>Andropogonodae</taxon>
        <taxon>Andropogoneae</taxon>
        <taxon>Sorghinae</taxon>
        <taxon>Sorghum</taxon>
    </lineage>
</organism>
<accession>A0A1W0VTQ6</accession>
<gene>
    <name evidence="2" type="ORF">SORBI_3010G183032</name>
</gene>
<keyword evidence="1" id="KW-0732">Signal</keyword>
<protein>
    <submittedName>
        <fullName evidence="2">Uncharacterized protein</fullName>
    </submittedName>
</protein>
<name>A0A1W0VTQ6_SORBI</name>
<dbReference type="InParanoid" id="A0A1W0VTQ6"/>
<evidence type="ECO:0000313" key="3">
    <source>
        <dbReference type="Proteomes" id="UP000000768"/>
    </source>
</evidence>
<feature type="chain" id="PRO_5013116957" evidence="1">
    <location>
        <begin position="21"/>
        <end position="117"/>
    </location>
</feature>
<proteinExistence type="predicted"/>
<dbReference type="Proteomes" id="UP000000768">
    <property type="component" value="Chromosome 10"/>
</dbReference>
<evidence type="ECO:0000256" key="1">
    <source>
        <dbReference type="SAM" id="SignalP"/>
    </source>
</evidence>
<keyword evidence="3" id="KW-1185">Reference proteome</keyword>